<feature type="domain" description="Ketosynthase family 3 (KS3)" evidence="16">
    <location>
        <begin position="3"/>
        <end position="411"/>
    </location>
</feature>
<dbReference type="NCBIfam" id="TIGR03150">
    <property type="entry name" value="fabF"/>
    <property type="match status" value="1"/>
</dbReference>
<name>A0ABT8QJY7_9FIRM</name>
<dbReference type="InterPro" id="IPR018201">
    <property type="entry name" value="Ketoacyl_synth_AS"/>
</dbReference>
<evidence type="ECO:0000256" key="4">
    <source>
        <dbReference type="ARBA" id="ARBA00014657"/>
    </source>
</evidence>
<dbReference type="EMBL" id="JAMJEV010000002">
    <property type="protein sequence ID" value="MDO0821633.1"/>
    <property type="molecule type" value="Genomic_DNA"/>
</dbReference>
<evidence type="ECO:0000256" key="5">
    <source>
        <dbReference type="ARBA" id="ARBA00022516"/>
    </source>
</evidence>
<dbReference type="CDD" id="cd00834">
    <property type="entry name" value="KAS_I_II"/>
    <property type="match status" value="1"/>
</dbReference>
<evidence type="ECO:0000256" key="10">
    <source>
        <dbReference type="ARBA" id="ARBA00023315"/>
    </source>
</evidence>
<evidence type="ECO:0000256" key="15">
    <source>
        <dbReference type="RuleBase" id="RU003694"/>
    </source>
</evidence>
<keyword evidence="18" id="KW-1185">Reference proteome</keyword>
<comment type="catalytic activity">
    <reaction evidence="12 14">
        <text>(9Z)-hexadecenoyl-[ACP] + malonyl-[ACP] + H(+) = 3-oxo-(11Z)-octadecenoyl-[ACP] + holo-[ACP] + CO2</text>
        <dbReference type="Rhea" id="RHEA:55040"/>
        <dbReference type="Rhea" id="RHEA-COMP:9623"/>
        <dbReference type="Rhea" id="RHEA-COMP:9685"/>
        <dbReference type="Rhea" id="RHEA-COMP:10800"/>
        <dbReference type="Rhea" id="RHEA-COMP:14074"/>
        <dbReference type="ChEBI" id="CHEBI:15378"/>
        <dbReference type="ChEBI" id="CHEBI:16526"/>
        <dbReference type="ChEBI" id="CHEBI:64479"/>
        <dbReference type="ChEBI" id="CHEBI:78449"/>
        <dbReference type="ChEBI" id="CHEBI:83989"/>
        <dbReference type="ChEBI" id="CHEBI:138538"/>
        <dbReference type="EC" id="2.3.1.179"/>
    </reaction>
</comment>
<dbReference type="InterPro" id="IPR017568">
    <property type="entry name" value="3-oxoacyl-ACP_synth-2"/>
</dbReference>
<keyword evidence="9 14" id="KW-0275">Fatty acid biosynthesis</keyword>
<dbReference type="InterPro" id="IPR020841">
    <property type="entry name" value="PKS_Beta-ketoAc_synthase_dom"/>
</dbReference>
<keyword evidence="8" id="KW-0443">Lipid metabolism</keyword>
<dbReference type="SUPFAM" id="SSF53901">
    <property type="entry name" value="Thiolase-like"/>
    <property type="match status" value="2"/>
</dbReference>
<comment type="catalytic activity">
    <reaction evidence="13 14">
        <text>a fatty acyl-[ACP] + malonyl-[ACP] + H(+) = a 3-oxoacyl-[ACP] + holo-[ACP] + CO2</text>
        <dbReference type="Rhea" id="RHEA:22836"/>
        <dbReference type="Rhea" id="RHEA-COMP:9623"/>
        <dbReference type="Rhea" id="RHEA-COMP:9685"/>
        <dbReference type="Rhea" id="RHEA-COMP:9916"/>
        <dbReference type="Rhea" id="RHEA-COMP:14125"/>
        <dbReference type="ChEBI" id="CHEBI:15378"/>
        <dbReference type="ChEBI" id="CHEBI:16526"/>
        <dbReference type="ChEBI" id="CHEBI:64479"/>
        <dbReference type="ChEBI" id="CHEBI:78449"/>
        <dbReference type="ChEBI" id="CHEBI:78776"/>
        <dbReference type="ChEBI" id="CHEBI:138651"/>
    </reaction>
</comment>
<evidence type="ECO:0000256" key="8">
    <source>
        <dbReference type="ARBA" id="ARBA00023098"/>
    </source>
</evidence>
<evidence type="ECO:0000256" key="3">
    <source>
        <dbReference type="ARBA" id="ARBA00012356"/>
    </source>
</evidence>
<proteinExistence type="inferred from homology"/>
<comment type="similarity">
    <text evidence="2 14 15">Belongs to the thiolase-like superfamily. Beta-ketoacyl-ACP synthases family.</text>
</comment>
<dbReference type="NCBIfam" id="NF005589">
    <property type="entry name" value="PRK07314.1"/>
    <property type="match status" value="1"/>
</dbReference>
<evidence type="ECO:0000259" key="16">
    <source>
        <dbReference type="PROSITE" id="PS52004"/>
    </source>
</evidence>
<comment type="function">
    <text evidence="11 14">Involved in the type II fatty acid elongation cycle. Catalyzes the elongation of a wide range of acyl-ACP by the addition of two carbons from malonyl-ACP to an acyl acceptor. Can efficiently catalyze the conversion of palmitoleoyl-ACP (cis-hexadec-9-enoyl-ACP) to cis-vaccenoyl-ACP (cis-octadec-11-enoyl-ACP), an essential step in the thermal regulation of fatty acid composition.</text>
</comment>
<dbReference type="Proteomes" id="UP001176021">
    <property type="component" value="Unassembled WGS sequence"/>
</dbReference>
<dbReference type="Pfam" id="PF02801">
    <property type="entry name" value="Ketoacyl-synt_C"/>
    <property type="match status" value="1"/>
</dbReference>
<keyword evidence="7" id="KW-0276">Fatty acid metabolism</keyword>
<dbReference type="PANTHER" id="PTHR11712:SF336">
    <property type="entry name" value="3-OXOACYL-[ACYL-CARRIER-PROTEIN] SYNTHASE, MITOCHONDRIAL"/>
    <property type="match status" value="1"/>
</dbReference>
<dbReference type="InterPro" id="IPR014031">
    <property type="entry name" value="Ketoacyl_synth_C"/>
</dbReference>
<dbReference type="InterPro" id="IPR016039">
    <property type="entry name" value="Thiolase-like"/>
</dbReference>
<dbReference type="Pfam" id="PF00109">
    <property type="entry name" value="ketoacyl-synt"/>
    <property type="match status" value="1"/>
</dbReference>
<dbReference type="SMART" id="SM00825">
    <property type="entry name" value="PKS_KS"/>
    <property type="match status" value="1"/>
</dbReference>
<dbReference type="EC" id="2.3.1.179" evidence="3 14"/>
<evidence type="ECO:0000256" key="11">
    <source>
        <dbReference type="ARBA" id="ARBA00024006"/>
    </source>
</evidence>
<comment type="caution">
    <text evidence="17">The sequence shown here is derived from an EMBL/GenBank/DDBJ whole genome shotgun (WGS) entry which is preliminary data.</text>
</comment>
<dbReference type="PROSITE" id="PS52004">
    <property type="entry name" value="KS3_2"/>
    <property type="match status" value="1"/>
</dbReference>
<evidence type="ECO:0000256" key="12">
    <source>
        <dbReference type="ARBA" id="ARBA00047318"/>
    </source>
</evidence>
<dbReference type="PROSITE" id="PS00606">
    <property type="entry name" value="KS3_1"/>
    <property type="match status" value="1"/>
</dbReference>
<dbReference type="InterPro" id="IPR000794">
    <property type="entry name" value="Beta-ketoacyl_synthase"/>
</dbReference>
<evidence type="ECO:0000256" key="7">
    <source>
        <dbReference type="ARBA" id="ARBA00022832"/>
    </source>
</evidence>
<keyword evidence="6 14" id="KW-0808">Transferase</keyword>
<evidence type="ECO:0000256" key="6">
    <source>
        <dbReference type="ARBA" id="ARBA00022679"/>
    </source>
</evidence>
<evidence type="ECO:0000256" key="13">
    <source>
        <dbReference type="ARBA" id="ARBA00047659"/>
    </source>
</evidence>
<dbReference type="GO" id="GO:0004315">
    <property type="term" value="F:3-oxoacyl-[acyl-carrier-protein] synthase activity"/>
    <property type="evidence" value="ECO:0007669"/>
    <property type="project" value="UniProtKB-EC"/>
</dbReference>
<keyword evidence="5 14" id="KW-0444">Lipid biosynthesis</keyword>
<evidence type="ECO:0000256" key="2">
    <source>
        <dbReference type="ARBA" id="ARBA00008467"/>
    </source>
</evidence>
<dbReference type="NCBIfam" id="NF004970">
    <property type="entry name" value="PRK06333.1"/>
    <property type="match status" value="1"/>
</dbReference>
<reference evidence="17" key="1">
    <citation type="submission" date="2022-05" db="EMBL/GenBank/DDBJ databases">
        <title>Expanded diversity of anoxic marine methylotrophy in a Black Sea sulfate reducing microorganism.</title>
        <authorList>
            <person name="Fischer P.Q."/>
            <person name="Stams A.J.M."/>
            <person name="Villanueva L."/>
            <person name="Sousa D.Z."/>
        </authorList>
    </citation>
    <scope>NUCLEOTIDE SEQUENCE</scope>
    <source>
        <strain evidence="17">P130</strain>
    </source>
</reference>
<evidence type="ECO:0000313" key="18">
    <source>
        <dbReference type="Proteomes" id="UP001176021"/>
    </source>
</evidence>
<evidence type="ECO:0000256" key="1">
    <source>
        <dbReference type="ARBA" id="ARBA00005194"/>
    </source>
</evidence>
<dbReference type="Gene3D" id="3.40.47.10">
    <property type="match status" value="1"/>
</dbReference>
<gene>
    <name evidence="17" type="primary">fabF</name>
    <name evidence="17" type="ORF">M8H41_02000</name>
</gene>
<evidence type="ECO:0000256" key="9">
    <source>
        <dbReference type="ARBA" id="ARBA00023160"/>
    </source>
</evidence>
<dbReference type="InterPro" id="IPR014030">
    <property type="entry name" value="Ketoacyl_synth_N"/>
</dbReference>
<keyword evidence="10 14" id="KW-0012">Acyltransferase</keyword>
<evidence type="ECO:0000256" key="14">
    <source>
        <dbReference type="PIRNR" id="PIRNR000447"/>
    </source>
</evidence>
<organism evidence="17 18">
    <name type="scientific">Desulfosporosinus nitroreducens</name>
    <dbReference type="NCBI Taxonomy" id="2018668"/>
    <lineage>
        <taxon>Bacteria</taxon>
        <taxon>Bacillati</taxon>
        <taxon>Bacillota</taxon>
        <taxon>Clostridia</taxon>
        <taxon>Eubacteriales</taxon>
        <taxon>Desulfitobacteriaceae</taxon>
        <taxon>Desulfosporosinus</taxon>
    </lineage>
</organism>
<accession>A0ABT8QJY7</accession>
<dbReference type="PIRSF" id="PIRSF000447">
    <property type="entry name" value="KAS_II"/>
    <property type="match status" value="1"/>
</dbReference>
<sequence>MGVHRAVITGMGVISPLGNGLDEFWNSLMEGKSGIGQLTRFDTTDLPTKVAAEVKDFEPTDWVSKKESRHMDRFAQFAIAAAKMAVQDAKLDLENEDKERIGTVMGCGIGGVTSFEDQKEVLMSKGSSRVSPFFVPMLISNMAAGHISIEFGLQGSSMTIVTACASATNAIGEALRLIQRGEADVVLCGGTEAPITKLAFAGFCSMKAMSTENELFEQACRPFDKRRSGFVMGEGAGVLVLESLEHAKARGAHIYAELAGYGSTSDAYHITTPVPGGAGAIRSMRLALKDAGASTEEVNYINAHGTGTGPNDVTETVAIKSLFGDYAPKLAVSSTKSMTGHLMGAAGAIEAVICALAIERGVIPPTTNYGEPDLECDLDYVPNTSRKQEVNVAMSNSLGFGGHNATIVLKKLPKDKEI</sequence>
<evidence type="ECO:0000313" key="17">
    <source>
        <dbReference type="EMBL" id="MDO0821633.1"/>
    </source>
</evidence>
<protein>
    <recommendedName>
        <fullName evidence="4 14">3-oxoacyl-[acyl-carrier-protein] synthase 2</fullName>
        <ecNumber evidence="3 14">2.3.1.179</ecNumber>
    </recommendedName>
</protein>
<comment type="pathway">
    <text evidence="1 14">Lipid metabolism; fatty acid biosynthesis.</text>
</comment>
<dbReference type="PANTHER" id="PTHR11712">
    <property type="entry name" value="POLYKETIDE SYNTHASE-RELATED"/>
    <property type="match status" value="1"/>
</dbReference>